<dbReference type="Gene3D" id="1.10.3470.10">
    <property type="entry name" value="ABC transporter involved in vitamin B12 uptake, BtuC"/>
    <property type="match status" value="1"/>
</dbReference>
<keyword evidence="7 8" id="KW-0472">Membrane</keyword>
<dbReference type="RefSeq" id="WP_006709692.1">
    <property type="nucleotide sequence ID" value="NZ_GL636126.1"/>
</dbReference>
<dbReference type="EMBL" id="GL636126">
    <property type="protein sequence ID" value="EFW11481.1"/>
    <property type="molecule type" value="Genomic_DNA"/>
</dbReference>
<dbReference type="NCBIfam" id="NF007759">
    <property type="entry name" value="PRK10440.1"/>
    <property type="match status" value="1"/>
</dbReference>
<keyword evidence="5 8" id="KW-0812">Transmembrane</keyword>
<reference evidence="10" key="1">
    <citation type="journal article" date="2011" name="Genome Biol. Evol.">
        <title>Massive genomic decay in Serratia symbiotica, a recently evolved symbiont of aphids.</title>
        <authorList>
            <person name="Burke G.R."/>
            <person name="Moran N.A."/>
        </authorList>
    </citation>
    <scope>NUCLEOTIDE SEQUENCE [LARGE SCALE GENOMIC DNA]</scope>
    <source>
        <strain evidence="10">Tucson</strain>
    </source>
</reference>
<dbReference type="GO" id="GO:0005886">
    <property type="term" value="C:plasma membrane"/>
    <property type="evidence" value="ECO:0007669"/>
    <property type="project" value="UniProtKB-SubCell"/>
</dbReference>
<dbReference type="InterPro" id="IPR037294">
    <property type="entry name" value="ABC_BtuC-like"/>
</dbReference>
<evidence type="ECO:0000256" key="7">
    <source>
        <dbReference type="ARBA" id="ARBA00023136"/>
    </source>
</evidence>
<gene>
    <name evidence="9" type="primary">fepG</name>
    <name evidence="9" type="ORF">SSYM_2561</name>
</gene>
<feature type="transmembrane region" description="Helical" evidence="8">
    <location>
        <begin position="318"/>
        <end position="339"/>
    </location>
</feature>
<feature type="transmembrane region" description="Helical" evidence="8">
    <location>
        <begin position="76"/>
        <end position="97"/>
    </location>
</feature>
<feature type="transmembrane region" description="Helical" evidence="8">
    <location>
        <begin position="20"/>
        <end position="48"/>
    </location>
</feature>
<dbReference type="GO" id="GO:0033214">
    <property type="term" value="P:siderophore-iron import into cell"/>
    <property type="evidence" value="ECO:0007669"/>
    <property type="project" value="TreeGrafter"/>
</dbReference>
<protein>
    <submittedName>
        <fullName evidence="9">Putative iron-enterobactin transporter subunit</fullName>
    </submittedName>
</protein>
<dbReference type="FunFam" id="1.10.3470.10:FF:000001">
    <property type="entry name" value="Vitamin B12 ABC transporter permease BtuC"/>
    <property type="match status" value="1"/>
</dbReference>
<evidence type="ECO:0000256" key="4">
    <source>
        <dbReference type="ARBA" id="ARBA00022475"/>
    </source>
</evidence>
<evidence type="ECO:0000256" key="6">
    <source>
        <dbReference type="ARBA" id="ARBA00022989"/>
    </source>
</evidence>
<dbReference type="AlphaFoldDB" id="E9CPS5"/>
<feature type="transmembrane region" description="Helical" evidence="8">
    <location>
        <begin position="253"/>
        <end position="278"/>
    </location>
</feature>
<keyword evidence="3" id="KW-0813">Transport</keyword>
<feature type="transmembrane region" description="Helical" evidence="8">
    <location>
        <begin position="134"/>
        <end position="154"/>
    </location>
</feature>
<feature type="transmembrane region" description="Helical" evidence="8">
    <location>
        <begin position="209"/>
        <end position="226"/>
    </location>
</feature>
<evidence type="ECO:0000313" key="9">
    <source>
        <dbReference type="EMBL" id="EFW11481.1"/>
    </source>
</evidence>
<comment type="similarity">
    <text evidence="2">Belongs to the binding-protein-dependent transport system permease family. FecCD subfamily.</text>
</comment>
<dbReference type="PANTHER" id="PTHR30472:SF24">
    <property type="entry name" value="FERRIC ENTEROBACTIN TRANSPORT SYSTEM PERMEASE PROTEIN FEPG"/>
    <property type="match status" value="1"/>
</dbReference>
<evidence type="ECO:0000256" key="8">
    <source>
        <dbReference type="SAM" id="Phobius"/>
    </source>
</evidence>
<evidence type="ECO:0000256" key="3">
    <source>
        <dbReference type="ARBA" id="ARBA00022448"/>
    </source>
</evidence>
<dbReference type="CDD" id="cd06550">
    <property type="entry name" value="TM_ABC_iron-siderophores_like"/>
    <property type="match status" value="1"/>
</dbReference>
<dbReference type="SUPFAM" id="SSF81345">
    <property type="entry name" value="ABC transporter involved in vitamin B12 uptake, BtuC"/>
    <property type="match status" value="1"/>
</dbReference>
<feature type="transmembrane region" description="Helical" evidence="8">
    <location>
        <begin position="109"/>
        <end position="128"/>
    </location>
</feature>
<dbReference type="InterPro" id="IPR000522">
    <property type="entry name" value="ABC_transptr_permease_BtuC"/>
</dbReference>
<dbReference type="PANTHER" id="PTHR30472">
    <property type="entry name" value="FERRIC ENTEROBACTIN TRANSPORT SYSTEM PERMEASE PROTEIN"/>
    <property type="match status" value="1"/>
</dbReference>
<keyword evidence="10" id="KW-1185">Reference proteome</keyword>
<accession>E9CPS5</accession>
<comment type="subcellular location">
    <subcellularLocation>
        <location evidence="1">Cell membrane</location>
        <topology evidence="1">Multi-pass membrane protein</topology>
    </subcellularLocation>
</comment>
<keyword evidence="4" id="KW-1003">Cell membrane</keyword>
<dbReference type="GO" id="GO:0022857">
    <property type="term" value="F:transmembrane transporter activity"/>
    <property type="evidence" value="ECO:0007669"/>
    <property type="project" value="InterPro"/>
</dbReference>
<evidence type="ECO:0000256" key="2">
    <source>
        <dbReference type="ARBA" id="ARBA00007935"/>
    </source>
</evidence>
<organism evidence="9 10">
    <name type="scientific">Serratia symbiotica str. Tucson</name>
    <dbReference type="NCBI Taxonomy" id="914128"/>
    <lineage>
        <taxon>Bacteria</taxon>
        <taxon>Pseudomonadati</taxon>
        <taxon>Pseudomonadota</taxon>
        <taxon>Gammaproteobacteria</taxon>
        <taxon>Enterobacterales</taxon>
        <taxon>Yersiniaceae</taxon>
        <taxon>Serratia</taxon>
        <taxon>Serratia symbiotica</taxon>
    </lineage>
</organism>
<evidence type="ECO:0000313" key="10">
    <source>
        <dbReference type="Proteomes" id="UP000013568"/>
    </source>
</evidence>
<evidence type="ECO:0000256" key="1">
    <source>
        <dbReference type="ARBA" id="ARBA00004651"/>
    </source>
</evidence>
<name>E9CPS5_9GAMM</name>
<dbReference type="HOGENOM" id="CLU_013016_1_1_6"/>
<feature type="transmembrane region" description="Helical" evidence="8">
    <location>
        <begin position="161"/>
        <end position="183"/>
    </location>
</feature>
<sequence length="344" mass="36361">MSRQRILLIGHPDGLLNWRLPLRVLVINVSLLVLCLLLAIAALCYGTLHLSLEQLFSALSGQAPESLMIVVTQWRLPRITMALLLGGALGMSGAIFQSITRNPLGSPDVIGFNMGAYTGALITIILFSGGYYHIAIGALAGGLLSAVVIYLLAWRQGIVGFRLIIVGIAISTVLVSTNTWLIITASVERAMDAAIWQAGSLNGLTWQKSQPAIVFIGLAASAALLMSKRLQLLEMGDDAAQALGVNAESSRMWLMLFGVTLTAAATAAGPISFIALAAPQIARRLTGQSSVTLTSSARVGAALLLGVDTISQPLFAPIQLPVGVVTVSIGGLYLIWLLIRESRR</sequence>
<keyword evidence="6 8" id="KW-1133">Transmembrane helix</keyword>
<dbReference type="Proteomes" id="UP000013568">
    <property type="component" value="Unassembled WGS sequence"/>
</dbReference>
<proteinExistence type="inferred from homology"/>
<dbReference type="Pfam" id="PF01032">
    <property type="entry name" value="FecCD"/>
    <property type="match status" value="1"/>
</dbReference>
<evidence type="ECO:0000256" key="5">
    <source>
        <dbReference type="ARBA" id="ARBA00022692"/>
    </source>
</evidence>